<dbReference type="Proteomes" id="UP000078240">
    <property type="component" value="Unassembled WGS sequence"/>
</dbReference>
<dbReference type="InterPro" id="IPR014001">
    <property type="entry name" value="Helicase_ATP-bd"/>
</dbReference>
<gene>
    <name evidence="4" type="ORF">VFPBJ_11167</name>
</gene>
<dbReference type="SMART" id="SM00487">
    <property type="entry name" value="DEXDc"/>
    <property type="match status" value="1"/>
</dbReference>
<protein>
    <submittedName>
        <fullName evidence="4">Transposase-like protein</fullName>
    </submittedName>
</protein>
<feature type="domain" description="Helicase ATP-binding" evidence="3">
    <location>
        <begin position="582"/>
        <end position="746"/>
    </location>
</feature>
<evidence type="ECO:0000256" key="2">
    <source>
        <dbReference type="SAM" id="MobiDB-lite"/>
    </source>
</evidence>
<dbReference type="InterPro" id="IPR008906">
    <property type="entry name" value="HATC_C_dom"/>
</dbReference>
<dbReference type="PANTHER" id="PTHR13710">
    <property type="entry name" value="DNA HELICASE RECQ FAMILY MEMBER"/>
    <property type="match status" value="1"/>
</dbReference>
<dbReference type="InterPro" id="IPR027417">
    <property type="entry name" value="P-loop_NTPase"/>
</dbReference>
<dbReference type="GO" id="GO:0043138">
    <property type="term" value="F:3'-5' DNA helicase activity"/>
    <property type="evidence" value="ECO:0007669"/>
    <property type="project" value="TreeGrafter"/>
</dbReference>
<dbReference type="GO" id="GO:0046983">
    <property type="term" value="F:protein dimerization activity"/>
    <property type="evidence" value="ECO:0007669"/>
    <property type="project" value="InterPro"/>
</dbReference>
<dbReference type="PANTHER" id="PTHR13710:SF154">
    <property type="entry name" value="RECQ HELICASE, PUTATIVE (AFU_ORTHOLOGUE AFUA_6G14720)-RELATED"/>
    <property type="match status" value="1"/>
</dbReference>
<comment type="caution">
    <text evidence="4">The sequence shown here is derived from an EMBL/GenBank/DDBJ whole genome shotgun (WGS) entry which is preliminary data.</text>
</comment>
<dbReference type="SUPFAM" id="SSF52540">
    <property type="entry name" value="P-loop containing nucleoside triphosphate hydrolases"/>
    <property type="match status" value="1"/>
</dbReference>
<feature type="compositionally biased region" description="Basic and acidic residues" evidence="2">
    <location>
        <begin position="526"/>
        <end position="536"/>
    </location>
</feature>
<comment type="similarity">
    <text evidence="1">Belongs to the helicase family. RecQ subfamily.</text>
</comment>
<dbReference type="GO" id="GO:0003676">
    <property type="term" value="F:nucleic acid binding"/>
    <property type="evidence" value="ECO:0007669"/>
    <property type="project" value="InterPro"/>
</dbReference>
<dbReference type="AlphaFoldDB" id="A0A179FJ16"/>
<dbReference type="GO" id="GO:0005524">
    <property type="term" value="F:ATP binding"/>
    <property type="evidence" value="ECO:0007669"/>
    <property type="project" value="InterPro"/>
</dbReference>
<organism evidence="4 5">
    <name type="scientific">Purpureocillium lilacinum</name>
    <name type="common">Paecilomyces lilacinus</name>
    <dbReference type="NCBI Taxonomy" id="33203"/>
    <lineage>
        <taxon>Eukaryota</taxon>
        <taxon>Fungi</taxon>
        <taxon>Dikarya</taxon>
        <taxon>Ascomycota</taxon>
        <taxon>Pezizomycotina</taxon>
        <taxon>Sordariomycetes</taxon>
        <taxon>Hypocreomycetidae</taxon>
        <taxon>Hypocreales</taxon>
        <taxon>Ophiocordycipitaceae</taxon>
        <taxon>Purpureocillium</taxon>
    </lineage>
</organism>
<proteinExistence type="inferred from homology"/>
<dbReference type="InterPro" id="IPR012337">
    <property type="entry name" value="RNaseH-like_sf"/>
</dbReference>
<dbReference type="SUPFAM" id="SSF53098">
    <property type="entry name" value="Ribonuclease H-like"/>
    <property type="match status" value="1"/>
</dbReference>
<evidence type="ECO:0000259" key="3">
    <source>
        <dbReference type="PROSITE" id="PS51192"/>
    </source>
</evidence>
<dbReference type="GO" id="GO:0005694">
    <property type="term" value="C:chromosome"/>
    <property type="evidence" value="ECO:0007669"/>
    <property type="project" value="TreeGrafter"/>
</dbReference>
<dbReference type="GO" id="GO:0000724">
    <property type="term" value="P:double-strand break repair via homologous recombination"/>
    <property type="evidence" value="ECO:0007669"/>
    <property type="project" value="TreeGrafter"/>
</dbReference>
<evidence type="ECO:0000313" key="5">
    <source>
        <dbReference type="Proteomes" id="UP000078240"/>
    </source>
</evidence>
<reference evidence="4 5" key="1">
    <citation type="submission" date="2016-01" db="EMBL/GenBank/DDBJ databases">
        <title>Biosynthesis of antibiotic leucinostatins and their inhibition on Phytophthora in bio-control Purpureocillium lilacinum.</title>
        <authorList>
            <person name="Wang G."/>
            <person name="Liu Z."/>
            <person name="Lin R."/>
            <person name="Li E."/>
            <person name="Mao Z."/>
            <person name="Ling J."/>
            <person name="Yin W."/>
            <person name="Xie B."/>
        </authorList>
    </citation>
    <scope>NUCLEOTIDE SEQUENCE [LARGE SCALE GENOMIC DNA]</scope>
    <source>
        <strain evidence="4">PLBJ-1</strain>
    </source>
</reference>
<dbReference type="PROSITE" id="PS51192">
    <property type="entry name" value="HELICASE_ATP_BIND_1"/>
    <property type="match status" value="1"/>
</dbReference>
<dbReference type="Pfam" id="PF05699">
    <property type="entry name" value="Dimer_Tnp_hAT"/>
    <property type="match status" value="1"/>
</dbReference>
<feature type="region of interest" description="Disordered" evidence="2">
    <location>
        <begin position="515"/>
        <end position="555"/>
    </location>
</feature>
<dbReference type="Gene3D" id="3.40.50.300">
    <property type="entry name" value="P-loop containing nucleotide triphosphate hydrolases"/>
    <property type="match status" value="1"/>
</dbReference>
<dbReference type="GO" id="GO:0005737">
    <property type="term" value="C:cytoplasm"/>
    <property type="evidence" value="ECO:0007669"/>
    <property type="project" value="TreeGrafter"/>
</dbReference>
<name>A0A179FJ16_PURLI</name>
<sequence>MLRAALNLREAIDGYFSKWTEADCAGDELSAEDWIVLEKVKSFLEKLKMTTKALESSFATLDNVLLAMDFMLAQFEAGKEAHKGDPMMGPMYNSGWAKLDKYYRLTDESPAYVAAIVLHPSHKWHYIQENWKTEWVESSKKLLQTLWNEYRPVEPAIPFCETPSMTTNEFLNWRNKHLQPSLIRDEYERYCKSERVYGFTSALSWWLEETQRKNYPNLSKMAVDILSIPAMSAEPERLFSGAKTTITDRRNRLGRDVIEALEWQSFATNPKNKWLAPGPGKVMRLAGAALWNAERNRWKLPKAKKWLRRLRLFREAMMMLVHVWGGQPGRGPELATLRYCDSWQLIRNMFVLDGQVMLVTDRDTAKAIRDDGAEGGPISAATRRKDVGSLPEPPENLLEFMWRDGCGPRLWGTDRLSTVLARATQAGTGVRMSVARYRPIAIEMGRRIRGLVMAQTEARMEDGEEDEEDNIDVDPMTGEPIDCGGSWHIRLSPEMMATFGEISRLWHQFLEHEASPGRMPAKRKHGDADERNDGAAKRVRTAVGEAETPQDAETESLNGLRKLLGPDATWRSEKQAECMRTNMELLDGQSAINVLPTRAGKSILFMLPAMLADGGTSIVVVPFVSLADNLLTRALETGVDCVQFKPSMSAGRECMSRAARLVIVSADIVSNAEFSTYADGLLAAGTLRRIFIDECHTTITDISYRPKLGELKGLHRYGCPVIMLMATMPLVLEDWFRREMLAGGAKIIRDRTTKLNCRYRVDRIKPGRDAVEIHVAAMVQRLTASIVRDEKGVVYCRSKGQCESLASKIGCGFHHSMDLVVLCC</sequence>
<dbReference type="EMBL" id="LSBH01000014">
    <property type="protein sequence ID" value="OAQ65635.1"/>
    <property type="molecule type" value="Genomic_DNA"/>
</dbReference>
<dbReference type="InterPro" id="IPR011545">
    <property type="entry name" value="DEAD/DEAH_box_helicase_dom"/>
</dbReference>
<dbReference type="Pfam" id="PF00270">
    <property type="entry name" value="DEAD"/>
    <property type="match status" value="1"/>
</dbReference>
<evidence type="ECO:0000313" key="4">
    <source>
        <dbReference type="EMBL" id="OAQ65635.1"/>
    </source>
</evidence>
<evidence type="ECO:0000256" key="1">
    <source>
        <dbReference type="ARBA" id="ARBA00005446"/>
    </source>
</evidence>
<accession>A0A179FJ16</accession>
<dbReference type="GO" id="GO:0009378">
    <property type="term" value="F:four-way junction helicase activity"/>
    <property type="evidence" value="ECO:0007669"/>
    <property type="project" value="TreeGrafter"/>
</dbReference>